<dbReference type="AlphaFoldDB" id="A0A173R089"/>
<evidence type="ECO:0000256" key="3">
    <source>
        <dbReference type="ARBA" id="ARBA00023163"/>
    </source>
</evidence>
<dbReference type="PANTHER" id="PTHR38445:SF7">
    <property type="entry name" value="GNTR-FAMILY TRANSCRIPTIONAL REGULATOR"/>
    <property type="match status" value="1"/>
</dbReference>
<dbReference type="PANTHER" id="PTHR38445">
    <property type="entry name" value="HTH-TYPE TRANSCRIPTIONAL REPRESSOR YTRA"/>
    <property type="match status" value="1"/>
</dbReference>
<evidence type="ECO:0000313" key="7">
    <source>
        <dbReference type="Proteomes" id="UP000095673"/>
    </source>
</evidence>
<protein>
    <submittedName>
        <fullName evidence="6">GntR family transcriptional regulator</fullName>
    </submittedName>
    <submittedName>
        <fullName evidence="5">HTH-type transcriptional repressor yvoA</fullName>
    </submittedName>
</protein>
<accession>A0A173R089</accession>
<proteinExistence type="predicted"/>
<dbReference type="SMART" id="SM00345">
    <property type="entry name" value="HTH_GNTR"/>
    <property type="match status" value="1"/>
</dbReference>
<dbReference type="GO" id="GO:0003677">
    <property type="term" value="F:DNA binding"/>
    <property type="evidence" value="ECO:0007669"/>
    <property type="project" value="UniProtKB-KW"/>
</dbReference>
<dbReference type="Pfam" id="PF00392">
    <property type="entry name" value="GntR"/>
    <property type="match status" value="1"/>
</dbReference>
<dbReference type="SUPFAM" id="SSF46785">
    <property type="entry name" value="Winged helix' DNA-binding domain"/>
    <property type="match status" value="1"/>
</dbReference>
<evidence type="ECO:0000256" key="2">
    <source>
        <dbReference type="ARBA" id="ARBA00023125"/>
    </source>
</evidence>
<dbReference type="CDD" id="cd07377">
    <property type="entry name" value="WHTH_GntR"/>
    <property type="match status" value="1"/>
</dbReference>
<reference evidence="6" key="2">
    <citation type="submission" date="2021-10" db="EMBL/GenBank/DDBJ databases">
        <title>Collection of gut derived symbiotic bacterial strains cultured from healthy donors.</title>
        <authorList>
            <person name="Lin H."/>
            <person name="Littmann E."/>
            <person name="Kohout C."/>
            <person name="Pamer E.G."/>
        </authorList>
    </citation>
    <scope>NUCLEOTIDE SEQUENCE</scope>
    <source>
        <strain evidence="6">DFI.7.28A</strain>
    </source>
</reference>
<gene>
    <name evidence="5" type="primary">yvoA_1</name>
    <name evidence="5" type="ORF">ERS852580_00187</name>
    <name evidence="6" type="ORF">LIZ82_09680</name>
</gene>
<keyword evidence="3" id="KW-0804">Transcription</keyword>
<evidence type="ECO:0000313" key="5">
    <source>
        <dbReference type="EMBL" id="CUM71320.1"/>
    </source>
</evidence>
<keyword evidence="2" id="KW-0238">DNA-binding</keyword>
<evidence type="ECO:0000259" key="4">
    <source>
        <dbReference type="PROSITE" id="PS50949"/>
    </source>
</evidence>
<dbReference type="RefSeq" id="WP_015568371.1">
    <property type="nucleotide sequence ID" value="NZ_CYXM01000001.1"/>
</dbReference>
<dbReference type="OrthoDB" id="9801546at2"/>
<dbReference type="Proteomes" id="UP001197741">
    <property type="component" value="Unassembled WGS sequence"/>
</dbReference>
<dbReference type="InterPro" id="IPR036390">
    <property type="entry name" value="WH_DNA-bd_sf"/>
</dbReference>
<feature type="domain" description="HTH gntR-type" evidence="4">
    <location>
        <begin position="11"/>
        <end position="79"/>
    </location>
</feature>
<dbReference type="Gene3D" id="1.10.10.10">
    <property type="entry name" value="Winged helix-like DNA-binding domain superfamily/Winged helix DNA-binding domain"/>
    <property type="match status" value="1"/>
</dbReference>
<dbReference type="EMBL" id="JAJCJQ010000013">
    <property type="protein sequence ID" value="MCB6961154.1"/>
    <property type="molecule type" value="Genomic_DNA"/>
</dbReference>
<name>A0A173R089_9FIRM</name>
<dbReference type="GO" id="GO:0003700">
    <property type="term" value="F:DNA-binding transcription factor activity"/>
    <property type="evidence" value="ECO:0007669"/>
    <property type="project" value="InterPro"/>
</dbReference>
<dbReference type="Proteomes" id="UP000095673">
    <property type="component" value="Unassembled WGS sequence"/>
</dbReference>
<evidence type="ECO:0000256" key="1">
    <source>
        <dbReference type="ARBA" id="ARBA00023015"/>
    </source>
</evidence>
<keyword evidence="1" id="KW-0805">Transcription regulation</keyword>
<sequence length="126" mass="14088">MNISIQSKGGTPIYEQIATQIKEAILAGKLNKDDALPSIRALSADIKVSVITTKKAYDELEKEKMIYSVPGKGFFVDDPDMEYLEEKRTLSVEEELSAVIGKAKAAEIDEAEFIDMVRILWEEETC</sequence>
<evidence type="ECO:0000313" key="6">
    <source>
        <dbReference type="EMBL" id="MCB6961154.1"/>
    </source>
</evidence>
<organism evidence="5 7">
    <name type="scientific">Agathobacter rectalis</name>
    <dbReference type="NCBI Taxonomy" id="39491"/>
    <lineage>
        <taxon>Bacteria</taxon>
        <taxon>Bacillati</taxon>
        <taxon>Bacillota</taxon>
        <taxon>Clostridia</taxon>
        <taxon>Lachnospirales</taxon>
        <taxon>Lachnospiraceae</taxon>
        <taxon>Agathobacter</taxon>
    </lineage>
</organism>
<dbReference type="PROSITE" id="PS50949">
    <property type="entry name" value="HTH_GNTR"/>
    <property type="match status" value="1"/>
</dbReference>
<dbReference type="InterPro" id="IPR000524">
    <property type="entry name" value="Tscrpt_reg_HTH_GntR"/>
</dbReference>
<reference evidence="5 7" key="1">
    <citation type="submission" date="2015-09" db="EMBL/GenBank/DDBJ databases">
        <authorList>
            <consortium name="Pathogen Informatics"/>
        </authorList>
    </citation>
    <scope>NUCLEOTIDE SEQUENCE [LARGE SCALE GENOMIC DNA]</scope>
    <source>
        <strain evidence="5 7">2789STDY5834968</strain>
    </source>
</reference>
<dbReference type="InterPro" id="IPR036388">
    <property type="entry name" value="WH-like_DNA-bd_sf"/>
</dbReference>
<dbReference type="EMBL" id="CYXM01000001">
    <property type="protein sequence ID" value="CUM71320.1"/>
    <property type="molecule type" value="Genomic_DNA"/>
</dbReference>